<keyword evidence="4" id="KW-1185">Reference proteome</keyword>
<keyword evidence="3" id="KW-0614">Plasmid</keyword>
<accession>A0A494VA06</accession>
<proteinExistence type="predicted"/>
<evidence type="ECO:0008006" key="5">
    <source>
        <dbReference type="Google" id="ProtNLM"/>
    </source>
</evidence>
<evidence type="ECO:0000256" key="1">
    <source>
        <dbReference type="SAM" id="MobiDB-lite"/>
    </source>
</evidence>
<feature type="transmembrane region" description="Helical" evidence="2">
    <location>
        <begin position="20"/>
        <end position="41"/>
    </location>
</feature>
<gene>
    <name evidence="3" type="ORF">CNQ36_31785</name>
</gene>
<feature type="compositionally biased region" description="Basic and acidic residues" evidence="1">
    <location>
        <begin position="68"/>
        <end position="91"/>
    </location>
</feature>
<evidence type="ECO:0000313" key="3">
    <source>
        <dbReference type="EMBL" id="AYL40028.1"/>
    </source>
</evidence>
<evidence type="ECO:0000256" key="2">
    <source>
        <dbReference type="SAM" id="Phobius"/>
    </source>
</evidence>
<dbReference type="KEGG" id="sfug:CNQ36_31785"/>
<keyword evidence="2" id="KW-0472">Membrane</keyword>
<keyword evidence="2" id="KW-0812">Transmembrane</keyword>
<name>A0A494VA06_9ACTN</name>
<dbReference type="Proteomes" id="UP000282170">
    <property type="component" value="Plasmid p1"/>
</dbReference>
<dbReference type="AlphaFoldDB" id="A0A494VA06"/>
<sequence length="125" mass="13255">MMNTGWMESADLAAGRGALGIGLVVAGVAVLALLIGMFVLGSRKVRNDSRRPRPEEQPRVPDGGPVREVQEVREPDEMPRSDERLLPHDLTGHGNAGTRTSASQDRPRWNEGGGGSFGSGGPGRT</sequence>
<geneLocation type="plasmid" evidence="3 4">
    <name>p1</name>
</geneLocation>
<keyword evidence="2" id="KW-1133">Transmembrane helix</keyword>
<organism evidence="3 4">
    <name type="scientific">Streptomyces fungicidicus</name>
    <dbReference type="NCBI Taxonomy" id="68203"/>
    <lineage>
        <taxon>Bacteria</taxon>
        <taxon>Bacillati</taxon>
        <taxon>Actinomycetota</taxon>
        <taxon>Actinomycetes</taxon>
        <taxon>Kitasatosporales</taxon>
        <taxon>Streptomycetaceae</taxon>
        <taxon>Streptomyces</taxon>
    </lineage>
</organism>
<dbReference type="InterPro" id="IPR045513">
    <property type="entry name" value="DUF6479"/>
</dbReference>
<protein>
    <recommendedName>
        <fullName evidence="5">Secreted protein</fullName>
    </recommendedName>
</protein>
<evidence type="ECO:0000313" key="4">
    <source>
        <dbReference type="Proteomes" id="UP000282170"/>
    </source>
</evidence>
<feature type="compositionally biased region" description="Basic and acidic residues" evidence="1">
    <location>
        <begin position="45"/>
        <end position="59"/>
    </location>
</feature>
<reference evidence="3 4" key="1">
    <citation type="submission" date="2017-09" db="EMBL/GenBank/DDBJ databases">
        <authorList>
            <person name="Zhang H."/>
            <person name="Hu S."/>
            <person name="Xu J."/>
            <person name="He Z."/>
        </authorList>
    </citation>
    <scope>NUCLEOTIDE SEQUENCE [LARGE SCALE GENOMIC DNA]</scope>
    <source>
        <strain evidence="3 4">TXX3120</strain>
        <plasmid evidence="3 4">p1</plasmid>
    </source>
</reference>
<dbReference type="Pfam" id="PF20087">
    <property type="entry name" value="DUF6479"/>
    <property type="match status" value="1"/>
</dbReference>
<feature type="compositionally biased region" description="Gly residues" evidence="1">
    <location>
        <begin position="111"/>
        <end position="125"/>
    </location>
</feature>
<dbReference type="EMBL" id="CP023408">
    <property type="protein sequence ID" value="AYL40028.1"/>
    <property type="molecule type" value="Genomic_DNA"/>
</dbReference>
<feature type="region of interest" description="Disordered" evidence="1">
    <location>
        <begin position="44"/>
        <end position="125"/>
    </location>
</feature>